<dbReference type="FunFam" id="3.40.309.10:FF:000009">
    <property type="entry name" value="Aldehyde dehydrogenase A"/>
    <property type="match status" value="1"/>
</dbReference>
<dbReference type="InterPro" id="IPR012394">
    <property type="entry name" value="Aldehyde_DH_NAD(P)"/>
</dbReference>
<evidence type="ECO:0000256" key="6">
    <source>
        <dbReference type="RuleBase" id="RU003345"/>
    </source>
</evidence>
<evidence type="ECO:0000256" key="4">
    <source>
        <dbReference type="PIRSR" id="PIRSR036492-1"/>
    </source>
</evidence>
<dbReference type="Gene3D" id="3.40.309.10">
    <property type="entry name" value="Aldehyde Dehydrogenase, Chain A, domain 2"/>
    <property type="match status" value="1"/>
</dbReference>
<evidence type="ECO:0000313" key="9">
    <source>
        <dbReference type="Proteomes" id="UP000031518"/>
    </source>
</evidence>
<evidence type="ECO:0000256" key="2">
    <source>
        <dbReference type="ARBA" id="ARBA00023002"/>
    </source>
</evidence>
<feature type="active site" evidence="4 5">
    <location>
        <position position="251"/>
    </location>
</feature>
<dbReference type="InterPro" id="IPR029510">
    <property type="entry name" value="Ald_DH_CS_GLU"/>
</dbReference>
<dbReference type="InterPro" id="IPR016163">
    <property type="entry name" value="Ald_DH_C"/>
</dbReference>
<evidence type="ECO:0000256" key="1">
    <source>
        <dbReference type="ARBA" id="ARBA00009986"/>
    </source>
</evidence>
<feature type="active site" evidence="4">
    <location>
        <position position="285"/>
    </location>
</feature>
<name>A0A0B6X0E1_9BACT</name>
<dbReference type="PIRSF" id="PIRSF036492">
    <property type="entry name" value="ALDH"/>
    <property type="match status" value="1"/>
</dbReference>
<dbReference type="PROSITE" id="PS00687">
    <property type="entry name" value="ALDEHYDE_DEHYDR_GLU"/>
    <property type="match status" value="1"/>
</dbReference>
<dbReference type="CDD" id="cd07099">
    <property type="entry name" value="ALDH_DDALDH"/>
    <property type="match status" value="1"/>
</dbReference>
<feature type="domain" description="Aldehyde dehydrogenase" evidence="7">
    <location>
        <begin position="16"/>
        <end position="466"/>
    </location>
</feature>
<dbReference type="OrthoDB" id="9762913at2"/>
<dbReference type="InterPro" id="IPR016162">
    <property type="entry name" value="Ald_DH_N"/>
</dbReference>
<dbReference type="InterPro" id="IPR015590">
    <property type="entry name" value="Aldehyde_DH_dom"/>
</dbReference>
<dbReference type="STRING" id="454194.PYK22_03037"/>
<sequence>MREARSPNGSQIESSSLTREIISYDPVTGEELGRAPASSAAEVERAVDRARAAQPDWAARSFAERGRALLRAREIVLERLDEIASLIARESGKPLAEAIAMEIVPTLDLLHYFAHHAQKLLRDERIAIGHYALLGRSSRIIYRPLGTIGIISPWNFPWAIPLGQTAMALIAGNAVVLKPSELAPLTALKIGEVFAQAGLPENVLQIVTGDGAAGAALASSKIDKVIFTGSAATGRRVAAAAAQNLVPVVLELGGKDPLLVLDDADLDKAAAAAVWGAFANAGQACASVERCYVHERIAQDFLRRVVAETSRLRIGEDVGAMASERQIRTVEEHVRDALRRGARLLIGGERIGRGAGLFYAPTILTGVDHSMRIMREETFGPVLPVMTFRDEGEAIRLANDCAYGLTASIWTRDLRRGRRLAEQVIAGTVMVNEVLYTHAIAQAPWGGVRQSGWGRTHGRLGLLEFVAPLHVHTNRAIWWRDPWWFRYTPQAQRLFRTLARRFTDGSRWSLMRAVPDLVRRLREANRSSD</sequence>
<organism evidence="8 9">
    <name type="scientific">Pyrinomonas methylaliphatogenes</name>
    <dbReference type="NCBI Taxonomy" id="454194"/>
    <lineage>
        <taxon>Bacteria</taxon>
        <taxon>Pseudomonadati</taxon>
        <taxon>Acidobacteriota</taxon>
        <taxon>Blastocatellia</taxon>
        <taxon>Blastocatellales</taxon>
        <taxon>Pyrinomonadaceae</taxon>
        <taxon>Pyrinomonas</taxon>
    </lineage>
</organism>
<dbReference type="Gene3D" id="3.40.605.10">
    <property type="entry name" value="Aldehyde Dehydrogenase, Chain A, domain 1"/>
    <property type="match status" value="1"/>
</dbReference>
<evidence type="ECO:0000256" key="3">
    <source>
        <dbReference type="PIRNR" id="PIRNR036492"/>
    </source>
</evidence>
<reference evidence="8 9" key="2">
    <citation type="submission" date="2015-01" db="EMBL/GenBank/DDBJ databases">
        <title>Complete genome sequence of Pyrinomonas methylaliphatogenes type strain K22T.</title>
        <authorList>
            <person name="Lee K.C.Y."/>
            <person name="Power J.F."/>
            <person name="Dunfield P.F."/>
            <person name="Morgan X.C."/>
            <person name="Huttenhower C."/>
            <person name="Stott M.B."/>
        </authorList>
    </citation>
    <scope>NUCLEOTIDE SEQUENCE [LARGE SCALE GENOMIC DNA]</scope>
    <source>
        <strain evidence="8 9">K22</strain>
    </source>
</reference>
<dbReference type="FunFam" id="3.40.605.10:FF:000007">
    <property type="entry name" value="NAD/NADP-dependent betaine aldehyde dehydrogenase"/>
    <property type="match status" value="1"/>
</dbReference>
<gene>
    <name evidence="8" type="ORF">PYK22_03037</name>
</gene>
<dbReference type="RefSeq" id="WP_060635747.1">
    <property type="nucleotide sequence ID" value="NZ_CBXV010000008.1"/>
</dbReference>
<dbReference type="AlphaFoldDB" id="A0A0B6X0E1"/>
<dbReference type="InterPro" id="IPR016161">
    <property type="entry name" value="Ald_DH/histidinol_DH"/>
</dbReference>
<dbReference type="Pfam" id="PF00171">
    <property type="entry name" value="Aldedh"/>
    <property type="match status" value="1"/>
</dbReference>
<protein>
    <recommendedName>
        <fullName evidence="3">Aldehyde dehydrogenase</fullName>
    </recommendedName>
</protein>
<dbReference type="GO" id="GO:0006081">
    <property type="term" value="P:aldehyde metabolic process"/>
    <property type="evidence" value="ECO:0007669"/>
    <property type="project" value="InterPro"/>
</dbReference>
<proteinExistence type="inferred from homology"/>
<evidence type="ECO:0000259" key="7">
    <source>
        <dbReference type="Pfam" id="PF00171"/>
    </source>
</evidence>
<dbReference type="Proteomes" id="UP000031518">
    <property type="component" value="Unassembled WGS sequence"/>
</dbReference>
<dbReference type="PANTHER" id="PTHR11699">
    <property type="entry name" value="ALDEHYDE DEHYDROGENASE-RELATED"/>
    <property type="match status" value="1"/>
</dbReference>
<comment type="similarity">
    <text evidence="1 3 6">Belongs to the aldehyde dehydrogenase family.</text>
</comment>
<accession>A0A0B6X0E1</accession>
<reference evidence="8 9" key="1">
    <citation type="submission" date="2013-12" db="EMBL/GenBank/DDBJ databases">
        <authorList>
            <person name="Stott M."/>
        </authorList>
    </citation>
    <scope>NUCLEOTIDE SEQUENCE [LARGE SCALE GENOMIC DNA]</scope>
    <source>
        <strain evidence="8 9">K22</strain>
    </source>
</reference>
<evidence type="ECO:0000256" key="5">
    <source>
        <dbReference type="PROSITE-ProRule" id="PRU10007"/>
    </source>
</evidence>
<dbReference type="EMBL" id="CBXV010000008">
    <property type="protein sequence ID" value="CDM66988.1"/>
    <property type="molecule type" value="Genomic_DNA"/>
</dbReference>
<dbReference type="SUPFAM" id="SSF53720">
    <property type="entry name" value="ALDH-like"/>
    <property type="match status" value="1"/>
</dbReference>
<keyword evidence="9" id="KW-1185">Reference proteome</keyword>
<dbReference type="GO" id="GO:0016620">
    <property type="term" value="F:oxidoreductase activity, acting on the aldehyde or oxo group of donors, NAD or NADP as acceptor"/>
    <property type="evidence" value="ECO:0007669"/>
    <property type="project" value="InterPro"/>
</dbReference>
<evidence type="ECO:0000313" key="8">
    <source>
        <dbReference type="EMBL" id="CDM66988.1"/>
    </source>
</evidence>
<keyword evidence="2 3" id="KW-0560">Oxidoreductase</keyword>